<feature type="domain" description="SANT" evidence="3">
    <location>
        <begin position="1012"/>
        <end position="1059"/>
    </location>
</feature>
<feature type="region of interest" description="Disordered" evidence="2">
    <location>
        <begin position="1129"/>
        <end position="1151"/>
    </location>
</feature>
<feature type="compositionally biased region" description="Polar residues" evidence="2">
    <location>
        <begin position="591"/>
        <end position="603"/>
    </location>
</feature>
<keyword evidence="1" id="KW-0175">Coiled coil</keyword>
<feature type="region of interest" description="Disordered" evidence="2">
    <location>
        <begin position="138"/>
        <end position="259"/>
    </location>
</feature>
<feature type="compositionally biased region" description="Basic and acidic residues" evidence="2">
    <location>
        <begin position="1132"/>
        <end position="1141"/>
    </location>
</feature>
<organism evidence="4 5">
    <name type="scientific">Thalictrum thalictroides</name>
    <name type="common">Rue-anemone</name>
    <name type="synonym">Anemone thalictroides</name>
    <dbReference type="NCBI Taxonomy" id="46969"/>
    <lineage>
        <taxon>Eukaryota</taxon>
        <taxon>Viridiplantae</taxon>
        <taxon>Streptophyta</taxon>
        <taxon>Embryophyta</taxon>
        <taxon>Tracheophyta</taxon>
        <taxon>Spermatophyta</taxon>
        <taxon>Magnoliopsida</taxon>
        <taxon>Ranunculales</taxon>
        <taxon>Ranunculaceae</taxon>
        <taxon>Thalictroideae</taxon>
        <taxon>Thalictrum</taxon>
    </lineage>
</organism>
<feature type="region of interest" description="Disordered" evidence="2">
    <location>
        <begin position="95"/>
        <end position="116"/>
    </location>
</feature>
<feature type="region of interest" description="Disordered" evidence="2">
    <location>
        <begin position="1528"/>
        <end position="1560"/>
    </location>
</feature>
<feature type="region of interest" description="Disordered" evidence="2">
    <location>
        <begin position="1"/>
        <end position="68"/>
    </location>
</feature>
<dbReference type="Pfam" id="PF00249">
    <property type="entry name" value="Myb_DNA-binding"/>
    <property type="match status" value="2"/>
</dbReference>
<sequence length="1757" mass="192383">MPPEPSPWDRKKQHQQHDRSDGSIRSVARWRDSHHAYAPSAAHHHRWDDFRRPQGHGKQGGGGYQQHHQQQLFTEDSGGHGFMPSRAFDRMVVSGDDSSFRSPLSRGRYGRNTSRDIRGSFSNKGFLWESGDASTASARQQHDISAQRSVSDLQTYASHPQSVENSSSWHHLQPKAQNDKMPTVDALGTDNTCNRDQSSSLGDWKPLKWNRTSSLSSSRGSGFSHTSSSRSMGADSDETKPDLPSGRLTPALSPSGDAATACVASSAPFEDTCPRKKPRLGWGQGLAKYEKQKVEGSDETLTKNGLVPCASLAKPSQTIQSMPDKSPQVAGISECASPVTTSSVACSSSPGMDDRSHMKAGSNYIDVYNLSGSPAHWFQSRLEEFVASLEHSSGGTNLSSLLSDLLQQDDVSSGDSNIVKSSPMNKLLLVKSELSKALEKTECEIDMSETELKLLSSECILNSPRSVASDSLQVEFALGSCENVATFSKFCKKPVSSSDLHVDMPNLCNEASEQIHGEVKDDDIDSPGTATSKFVEPSSMEKAVSAYSMVNHDNCSTGFVTARPAFSEKLWFLPSANEEKSTTTSGGKGGNQQTESSVHTLSNPGPRLNDLILDSNRESARQACEVFNKLLPDNHSETDIWGSCSFSSQKSNSLVKQKLASRKCFRRFKERVLTLKYRALQHLWKEDMRLLSIRKYKVKSQKRIESNSRAPHIVYQKHRSSVRSRFTSAGSLTLVPTSEIRDFTSKLLSDSKVMLYRDNLKMPALVDEQEKRMLQFVSSNGLVEDPCATEKERAMINPWTPEEKAVFLEKLGTIGKDFRKIASYLDHKTTADCVEFYYKNHKSESFEKIKKKSELKTQGNTYLMTSGQKWNREVNTGSLVLLGEASVIAAHADDSSKCQPTYSSRSFLDGQHYHKTCWGEEASYEKSSSGDVLCNDREATAADTLAGICGALSSEAMSSCVTSSIDPSESFQEGKFHKTSATDRSATPQLMESIDDEETCSDESCGEMDSVDWTDEEKSNFIGALRSYGKDFVKVARCLRSKSKDQCKVFFSKARKKLGLDVMHLENDREGSPLSDANGGRSDTEDAGVLEIESAICSTLSYSKMDIAIDHLQTDKSDAGEKNGLEQLNHTQTDEPERSGEHNGTYLSKNHDDGVTVGEGFFLKKCQHEHEPRLVLCDEYSSVKKGREKSDGSPEILQPGNASETESSLVCGLPVILNGDVGVTHSIEGVNRPHARVLAVESIGVEGQGAVNSIPIDGIEHKAISAEGLKPESRSKQTVCLEGGQDCNGNIKTGNNRSSSTCSDLDPNASCNSTHQAAASNCQQSLSLSQSHQPQIPLELLNSVHKAQIISWKQKENSPTSANSVLPGSHVIHYEDHPQQGSSSTLNFDGTRSENCLKPVSADVYQRGLLCQHSMNPLELPQLLRGYPLQVLSKKDVNGHRDSINSEKQPIIRNSTINGNYQPAQFIGQDFHGVGSNVSHSLAGLPPLSKNHEQSSLCHRRTNSQGSSDADEHSCRVGDVKLFGKILSHPSTSRKPNLTTHETDNQVASHRKSSDKPFDLKFTDQENDRALMVSNLQAKYTGLEGFPATTYGYWDGNRIQTGLSSLPDSSTLLGKYPAAFNDYAAASSCGDQQSLPAVSKWNDRNLSSVSSSGSLADYQVYRGYDAVKVPFPVDVKRHDPFFGQQKRNGLEGPSFQKQSRGVIGMNVMGPGILVGGSCTGVSDPVAAIKMHYATTERYGMSGSHREGDSWRGDIGRQ</sequence>
<feature type="coiled-coil region" evidence="1">
    <location>
        <begin position="424"/>
        <end position="458"/>
    </location>
</feature>
<feature type="region of interest" description="Disordered" evidence="2">
    <location>
        <begin position="1184"/>
        <end position="1203"/>
    </location>
</feature>
<protein>
    <submittedName>
        <fullName evidence="4">Nuclear receptor corepressor</fullName>
    </submittedName>
</protein>
<feature type="compositionally biased region" description="Polar residues" evidence="2">
    <location>
        <begin position="138"/>
        <end position="170"/>
    </location>
</feature>
<dbReference type="PROSITE" id="PS51293">
    <property type="entry name" value="SANT"/>
    <property type="match status" value="2"/>
</dbReference>
<dbReference type="InterPro" id="IPR001005">
    <property type="entry name" value="SANT/Myb"/>
</dbReference>
<feature type="compositionally biased region" description="Polar residues" evidence="2">
    <location>
        <begin position="1529"/>
        <end position="1548"/>
    </location>
</feature>
<accession>A0A7J6V5P1</accession>
<dbReference type="SMART" id="SM00717">
    <property type="entry name" value="SANT"/>
    <property type="match status" value="2"/>
</dbReference>
<comment type="caution">
    <text evidence="4">The sequence shown here is derived from an EMBL/GenBank/DDBJ whole genome shotgun (WGS) entry which is preliminary data.</text>
</comment>
<dbReference type="Gene3D" id="1.20.58.1880">
    <property type="match status" value="1"/>
</dbReference>
<feature type="domain" description="SANT" evidence="3">
    <location>
        <begin position="794"/>
        <end position="845"/>
    </location>
</feature>
<name>A0A7J6V5P1_THATH</name>
<dbReference type="EMBL" id="JABWDY010037508">
    <property type="protein sequence ID" value="KAF5180389.1"/>
    <property type="molecule type" value="Genomic_DNA"/>
</dbReference>
<gene>
    <name evidence="4" type="ORF">FRX31_030024</name>
</gene>
<reference evidence="4 5" key="1">
    <citation type="submission" date="2020-06" db="EMBL/GenBank/DDBJ databases">
        <title>Transcriptomic and genomic resources for Thalictrum thalictroides and T. hernandezii: Facilitating candidate gene discovery in an emerging model plant lineage.</title>
        <authorList>
            <person name="Arias T."/>
            <person name="Riano-Pachon D.M."/>
            <person name="Di Stilio V.S."/>
        </authorList>
    </citation>
    <scope>NUCLEOTIDE SEQUENCE [LARGE SCALE GENOMIC DNA]</scope>
    <source>
        <strain evidence="5">cv. WT478/WT964</strain>
        <tissue evidence="4">Leaves</tissue>
    </source>
</reference>
<feature type="compositionally biased region" description="Low complexity" evidence="2">
    <location>
        <begin position="212"/>
        <end position="231"/>
    </location>
</feature>
<evidence type="ECO:0000313" key="5">
    <source>
        <dbReference type="Proteomes" id="UP000554482"/>
    </source>
</evidence>
<keyword evidence="4" id="KW-0675">Receptor</keyword>
<dbReference type="Gene3D" id="1.10.10.60">
    <property type="entry name" value="Homeodomain-like"/>
    <property type="match status" value="1"/>
</dbReference>
<feature type="region of interest" description="Disordered" evidence="2">
    <location>
        <begin position="577"/>
        <end position="606"/>
    </location>
</feature>
<dbReference type="InterPro" id="IPR017884">
    <property type="entry name" value="SANT_dom"/>
</dbReference>
<dbReference type="PANTHER" id="PTHR47340">
    <property type="entry name" value="DUPLICATED HOMEODOMAIN-LIKE SUPERFAMILY PROTEIN"/>
    <property type="match status" value="1"/>
</dbReference>
<dbReference type="SUPFAM" id="SSF46689">
    <property type="entry name" value="Homeodomain-like"/>
    <property type="match status" value="2"/>
</dbReference>
<feature type="compositionally biased region" description="Polar residues" evidence="2">
    <location>
        <begin position="189"/>
        <end position="201"/>
    </location>
</feature>
<keyword evidence="5" id="KW-1185">Reference proteome</keyword>
<evidence type="ECO:0000256" key="2">
    <source>
        <dbReference type="SAM" id="MobiDB-lite"/>
    </source>
</evidence>
<dbReference type="Proteomes" id="UP000554482">
    <property type="component" value="Unassembled WGS sequence"/>
</dbReference>
<feature type="region of interest" description="Disordered" evidence="2">
    <location>
        <begin position="1482"/>
        <end position="1513"/>
    </location>
</feature>
<dbReference type="CDD" id="cd00167">
    <property type="entry name" value="SANT"/>
    <property type="match status" value="1"/>
</dbReference>
<dbReference type="PANTHER" id="PTHR47340:SF1">
    <property type="entry name" value="DUPLICATED HOMEODOMAIN-LIKE SUPERFAMILY PROTEIN"/>
    <property type="match status" value="1"/>
</dbReference>
<evidence type="ECO:0000259" key="3">
    <source>
        <dbReference type="PROSITE" id="PS51293"/>
    </source>
</evidence>
<evidence type="ECO:0000313" key="4">
    <source>
        <dbReference type="EMBL" id="KAF5180389.1"/>
    </source>
</evidence>
<dbReference type="InterPro" id="IPR009057">
    <property type="entry name" value="Homeodomain-like_sf"/>
</dbReference>
<dbReference type="OrthoDB" id="10258692at2759"/>
<feature type="compositionally biased region" description="Basic and acidic residues" evidence="2">
    <location>
        <begin position="7"/>
        <end position="22"/>
    </location>
</feature>
<proteinExistence type="predicted"/>
<feature type="region of interest" description="Disordered" evidence="2">
    <location>
        <begin position="1290"/>
        <end position="1310"/>
    </location>
</feature>
<evidence type="ECO:0000256" key="1">
    <source>
        <dbReference type="SAM" id="Coils"/>
    </source>
</evidence>